<dbReference type="EMBL" id="CP038254">
    <property type="protein sequence ID" value="QBR84251.1"/>
    <property type="molecule type" value="Genomic_DNA"/>
</dbReference>
<keyword evidence="2" id="KW-0813">Transport</keyword>
<keyword evidence="4" id="KW-1003">Cell membrane</keyword>
<dbReference type="RefSeq" id="WP_058501417.1">
    <property type="nucleotide sequence ID" value="NZ_CAAAJA010000001.1"/>
</dbReference>
<feature type="transmembrane region" description="Helical" evidence="9">
    <location>
        <begin position="91"/>
        <end position="116"/>
    </location>
</feature>
<evidence type="ECO:0000259" key="10">
    <source>
        <dbReference type="Pfam" id="PF00999"/>
    </source>
</evidence>
<evidence type="ECO:0000256" key="7">
    <source>
        <dbReference type="ARBA" id="ARBA00023065"/>
    </source>
</evidence>
<dbReference type="GO" id="GO:1902600">
    <property type="term" value="P:proton transmembrane transport"/>
    <property type="evidence" value="ECO:0007669"/>
    <property type="project" value="InterPro"/>
</dbReference>
<evidence type="ECO:0000256" key="2">
    <source>
        <dbReference type="ARBA" id="ARBA00022448"/>
    </source>
</evidence>
<sequence>MQIPIEYIFIGSSILLILSVLANKASERLGLPSLLLFLIIGMVAGSDGLGGIEFENALLAQSVGIGALVSILFSGGLDTDWNIIRPIVKEGILLSTIGVVLTAFFMAGFTYFFTHFSFTESMLLGAIVSSTDAAAVFSILRSRNVRLKKEVQAIIELESASNDPTAVLLTIGFIQIILIPATGFADLSWLFMTQVTIGIAFGWTMGHLIPKAINGLHLAYAGLYPVLTVAFVLFTYGVTAALHGNGFIAVYLAGLIMGRHKFLYKKELTSFHDGLTWLMQIIMFLTLGLLVFPSKLLGLFSIDIIIAFFLILIARPLSVFIVLSHSKFNYKELSMISWVGLRGAVPIILATFPLVSGVPKADTIFNHVFFIVLTSILIQGTLVPYVARFLRVEK</sequence>
<dbReference type="PATRIC" id="fig|454.4.peg.1135"/>
<protein>
    <submittedName>
        <fullName evidence="12">Potassium/proton antiporter</fullName>
    </submittedName>
    <submittedName>
        <fullName evidence="11">Sodium/hydrogen exchanger</fullName>
    </submittedName>
</protein>
<keyword evidence="8 9" id="KW-0472">Membrane</keyword>
<gene>
    <name evidence="12" type="ORF">E3983_07680</name>
    <name evidence="11" type="ORF">Lisr_1056</name>
</gene>
<proteinExistence type="predicted"/>
<evidence type="ECO:0000256" key="1">
    <source>
        <dbReference type="ARBA" id="ARBA00004651"/>
    </source>
</evidence>
<comment type="subcellular location">
    <subcellularLocation>
        <location evidence="1">Cell membrane</location>
        <topology evidence="1">Multi-pass membrane protein</topology>
    </subcellularLocation>
</comment>
<feature type="transmembrane region" description="Helical" evidence="9">
    <location>
        <begin position="218"/>
        <end position="238"/>
    </location>
</feature>
<evidence type="ECO:0000313" key="13">
    <source>
        <dbReference type="Proteomes" id="UP000054761"/>
    </source>
</evidence>
<feature type="transmembrane region" description="Helical" evidence="9">
    <location>
        <begin position="34"/>
        <end position="52"/>
    </location>
</feature>
<evidence type="ECO:0000313" key="14">
    <source>
        <dbReference type="Proteomes" id="UP000295517"/>
    </source>
</evidence>
<keyword evidence="3" id="KW-0050">Antiport</keyword>
<organism evidence="11 13">
    <name type="scientific">Legionella israelensis</name>
    <dbReference type="NCBI Taxonomy" id="454"/>
    <lineage>
        <taxon>Bacteria</taxon>
        <taxon>Pseudomonadati</taxon>
        <taxon>Pseudomonadota</taxon>
        <taxon>Gammaproteobacteria</taxon>
        <taxon>Legionellales</taxon>
        <taxon>Legionellaceae</taxon>
        <taxon>Legionella</taxon>
    </lineage>
</organism>
<keyword evidence="13" id="KW-1185">Reference proteome</keyword>
<dbReference type="Proteomes" id="UP000295517">
    <property type="component" value="Chromosome"/>
</dbReference>
<evidence type="ECO:0000256" key="4">
    <source>
        <dbReference type="ARBA" id="ARBA00022475"/>
    </source>
</evidence>
<dbReference type="Gene3D" id="1.20.1530.20">
    <property type="match status" value="1"/>
</dbReference>
<dbReference type="PANTHER" id="PTHR32507:SF7">
    <property type="entry name" value="K(+)_H(+) ANTIPORTER NHAP2"/>
    <property type="match status" value="1"/>
</dbReference>
<dbReference type="GO" id="GO:0005886">
    <property type="term" value="C:plasma membrane"/>
    <property type="evidence" value="ECO:0007669"/>
    <property type="project" value="UniProtKB-SubCell"/>
</dbReference>
<accession>A0A0W0W3J5</accession>
<evidence type="ECO:0000256" key="9">
    <source>
        <dbReference type="SAM" id="Phobius"/>
    </source>
</evidence>
<evidence type="ECO:0000256" key="8">
    <source>
        <dbReference type="ARBA" id="ARBA00023136"/>
    </source>
</evidence>
<evidence type="ECO:0000313" key="11">
    <source>
        <dbReference type="EMBL" id="KTD26845.1"/>
    </source>
</evidence>
<reference evidence="12 14" key="2">
    <citation type="submission" date="2019-03" db="EMBL/GenBank/DDBJ databases">
        <title>Diverse conjugative elements silence natural transformation in Legionella species.</title>
        <authorList>
            <person name="Durieux I."/>
            <person name="Ginevra C."/>
            <person name="Attaiech L."/>
            <person name="Picq K."/>
            <person name="Juan P.A."/>
            <person name="Jarraud S."/>
            <person name="Charpentier X."/>
        </authorList>
    </citation>
    <scope>NUCLEOTIDE SEQUENCE [LARGE SCALE GENOMIC DNA]</scope>
    <source>
        <strain evidence="12 14">HL-0427-4011</strain>
    </source>
</reference>
<dbReference type="OrthoDB" id="9810759at2"/>
<feature type="transmembrane region" description="Helical" evidence="9">
    <location>
        <begin position="335"/>
        <end position="355"/>
    </location>
</feature>
<evidence type="ECO:0000313" key="12">
    <source>
        <dbReference type="EMBL" id="QBR84251.1"/>
    </source>
</evidence>
<dbReference type="NCBIfam" id="NF003715">
    <property type="entry name" value="PRK05326.1-2"/>
    <property type="match status" value="1"/>
</dbReference>
<dbReference type="GO" id="GO:0015297">
    <property type="term" value="F:antiporter activity"/>
    <property type="evidence" value="ECO:0007669"/>
    <property type="project" value="UniProtKB-KW"/>
</dbReference>
<feature type="transmembrane region" description="Helical" evidence="9">
    <location>
        <begin position="161"/>
        <end position="181"/>
    </location>
</feature>
<dbReference type="InterPro" id="IPR006153">
    <property type="entry name" value="Cation/H_exchanger_TM"/>
</dbReference>
<feature type="transmembrane region" description="Helical" evidence="9">
    <location>
        <begin position="244"/>
        <end position="262"/>
    </location>
</feature>
<reference evidence="11 13" key="1">
    <citation type="submission" date="2015-11" db="EMBL/GenBank/DDBJ databases">
        <title>Genomic analysis of 38 Legionella species identifies large and diverse effector repertoires.</title>
        <authorList>
            <person name="Burstein D."/>
            <person name="Amaro F."/>
            <person name="Zusman T."/>
            <person name="Lifshitz Z."/>
            <person name="Cohen O."/>
            <person name="Gilbert J.A."/>
            <person name="Pupko T."/>
            <person name="Shuman H.A."/>
            <person name="Segal G."/>
        </authorList>
    </citation>
    <scope>NUCLEOTIDE SEQUENCE [LARGE SCALE GENOMIC DNA]</scope>
    <source>
        <strain evidence="11 13">Bercovier 4</strain>
    </source>
</reference>
<feature type="transmembrane region" description="Helical" evidence="9">
    <location>
        <begin position="187"/>
        <end position="206"/>
    </location>
</feature>
<feature type="domain" description="Cation/H+ exchanger transmembrane" evidence="10">
    <location>
        <begin position="17"/>
        <end position="386"/>
    </location>
</feature>
<dbReference type="STRING" id="454.Lisr_1056"/>
<keyword evidence="6 9" id="KW-1133">Transmembrane helix</keyword>
<dbReference type="PANTHER" id="PTHR32507">
    <property type="entry name" value="NA(+)/H(+) ANTIPORTER 1"/>
    <property type="match status" value="1"/>
</dbReference>
<feature type="transmembrane region" description="Helical" evidence="9">
    <location>
        <begin position="6"/>
        <end position="22"/>
    </location>
</feature>
<name>A0A0W0W3J5_9GAMM</name>
<feature type="transmembrane region" description="Helical" evidence="9">
    <location>
        <begin position="274"/>
        <end position="292"/>
    </location>
</feature>
<evidence type="ECO:0000256" key="3">
    <source>
        <dbReference type="ARBA" id="ARBA00022449"/>
    </source>
</evidence>
<dbReference type="EMBL" id="LNYH01000052">
    <property type="protein sequence ID" value="KTD26845.1"/>
    <property type="molecule type" value="Genomic_DNA"/>
</dbReference>
<feature type="transmembrane region" description="Helical" evidence="9">
    <location>
        <begin position="367"/>
        <end position="387"/>
    </location>
</feature>
<dbReference type="NCBIfam" id="NF003716">
    <property type="entry name" value="PRK05326.1-3"/>
    <property type="match status" value="1"/>
</dbReference>
<feature type="transmembrane region" description="Helical" evidence="9">
    <location>
        <begin position="58"/>
        <end position="79"/>
    </location>
</feature>
<evidence type="ECO:0000256" key="6">
    <source>
        <dbReference type="ARBA" id="ARBA00022989"/>
    </source>
</evidence>
<feature type="transmembrane region" description="Helical" evidence="9">
    <location>
        <begin position="122"/>
        <end position="140"/>
    </location>
</feature>
<evidence type="ECO:0000256" key="5">
    <source>
        <dbReference type="ARBA" id="ARBA00022692"/>
    </source>
</evidence>
<dbReference type="InterPro" id="IPR038770">
    <property type="entry name" value="Na+/solute_symporter_sf"/>
</dbReference>
<feature type="transmembrane region" description="Helical" evidence="9">
    <location>
        <begin position="304"/>
        <end position="323"/>
    </location>
</feature>
<keyword evidence="5 9" id="KW-0812">Transmembrane</keyword>
<dbReference type="Pfam" id="PF00999">
    <property type="entry name" value="Na_H_Exchanger"/>
    <property type="match status" value="1"/>
</dbReference>
<dbReference type="AlphaFoldDB" id="A0A0W0W3J5"/>
<keyword evidence="7" id="KW-0406">Ion transport</keyword>
<dbReference type="Proteomes" id="UP000054761">
    <property type="component" value="Unassembled WGS sequence"/>
</dbReference>